<evidence type="ECO:0000256" key="15">
    <source>
        <dbReference type="ARBA" id="ARBA00023012"/>
    </source>
</evidence>
<evidence type="ECO:0000256" key="7">
    <source>
        <dbReference type="ARBA" id="ARBA00022553"/>
    </source>
</evidence>
<dbReference type="SUPFAM" id="SSF47384">
    <property type="entry name" value="Homodimeric domain of signal transducing histidine kinase"/>
    <property type="match status" value="1"/>
</dbReference>
<dbReference type="Proteomes" id="UP000293912">
    <property type="component" value="Chromosome"/>
</dbReference>
<dbReference type="Pfam" id="PF00672">
    <property type="entry name" value="HAMP"/>
    <property type="match status" value="1"/>
</dbReference>
<reference evidence="24 25" key="1">
    <citation type="submission" date="2019-03" db="EMBL/GenBank/DDBJ databases">
        <authorList>
            <person name="Sebastian G."/>
            <person name="Baumann P."/>
            <person name="Ruckert C."/>
            <person name="Kalinowski J."/>
            <person name="Nebel B."/>
            <person name="Takors R."/>
            <person name="Blombach B."/>
        </authorList>
    </citation>
    <scope>NUCLEOTIDE SEQUENCE [LARGE SCALE GENOMIC DNA]</scope>
    <source>
        <strain evidence="24 25">DSM 1084</strain>
    </source>
</reference>
<evidence type="ECO:0000256" key="8">
    <source>
        <dbReference type="ARBA" id="ARBA00022679"/>
    </source>
</evidence>
<keyword evidence="6" id="KW-1003">Cell membrane</keyword>
<keyword evidence="7" id="KW-0597">Phosphoprotein</keyword>
<dbReference type="PROSITE" id="PS50885">
    <property type="entry name" value="HAMP"/>
    <property type="match status" value="1"/>
</dbReference>
<feature type="domain" description="Histidine kinase" evidence="22">
    <location>
        <begin position="256"/>
        <end position="472"/>
    </location>
</feature>
<dbReference type="FunFam" id="3.30.565.10:FF:000006">
    <property type="entry name" value="Sensor histidine kinase WalK"/>
    <property type="match status" value="1"/>
</dbReference>
<gene>
    <name evidence="24" type="primary">glrK</name>
    <name evidence="24" type="ORF">HPF_04255</name>
</gene>
<evidence type="ECO:0000259" key="23">
    <source>
        <dbReference type="PROSITE" id="PS50885"/>
    </source>
</evidence>
<dbReference type="GO" id="GO:0000155">
    <property type="term" value="F:phosphorelay sensor kinase activity"/>
    <property type="evidence" value="ECO:0007669"/>
    <property type="project" value="InterPro"/>
</dbReference>
<comment type="catalytic activity">
    <reaction evidence="1">
        <text>ATP + protein L-histidine = ADP + protein N-phospho-L-histidine.</text>
        <dbReference type="EC" id="2.7.13.3"/>
    </reaction>
</comment>
<dbReference type="InterPro" id="IPR003660">
    <property type="entry name" value="HAMP_dom"/>
</dbReference>
<keyword evidence="25" id="KW-1185">Reference proteome</keyword>
<keyword evidence="11" id="KW-0378">Hydrolase</keyword>
<keyword evidence="14" id="KW-0904">Protein phosphatase</keyword>
<keyword evidence="13" id="KW-0460">Magnesium</keyword>
<evidence type="ECO:0000256" key="3">
    <source>
        <dbReference type="ARBA" id="ARBA00001946"/>
    </source>
</evidence>
<dbReference type="EMBL" id="CP037867">
    <property type="protein sequence ID" value="QBM26883.1"/>
    <property type="molecule type" value="Genomic_DNA"/>
</dbReference>
<dbReference type="RefSeq" id="WP_133155835.1">
    <property type="nucleotide sequence ID" value="NZ_CP037867.1"/>
</dbReference>
<evidence type="ECO:0000256" key="16">
    <source>
        <dbReference type="ARBA" id="ARBA00023016"/>
    </source>
</evidence>
<dbReference type="PROSITE" id="PS50109">
    <property type="entry name" value="HIS_KIN"/>
    <property type="match status" value="1"/>
</dbReference>
<protein>
    <recommendedName>
        <fullName evidence="19">Signal transduction histidine-protein kinase/phosphatase MprB</fullName>
        <ecNumber evidence="5">2.7.13.3</ecNumber>
    </recommendedName>
    <alternativeName>
        <fullName evidence="20">Mycobacterial persistence regulator B</fullName>
    </alternativeName>
</protein>
<dbReference type="Pfam" id="PF02518">
    <property type="entry name" value="HATPase_c"/>
    <property type="match status" value="1"/>
</dbReference>
<evidence type="ECO:0000256" key="14">
    <source>
        <dbReference type="ARBA" id="ARBA00022912"/>
    </source>
</evidence>
<dbReference type="GO" id="GO:0005886">
    <property type="term" value="C:plasma membrane"/>
    <property type="evidence" value="ECO:0007669"/>
    <property type="project" value="UniProtKB-SubCell"/>
</dbReference>
<evidence type="ECO:0000313" key="25">
    <source>
        <dbReference type="Proteomes" id="UP000293912"/>
    </source>
</evidence>
<accession>A0A4V1AB65</accession>
<dbReference type="InterPro" id="IPR003594">
    <property type="entry name" value="HATPase_dom"/>
</dbReference>
<evidence type="ECO:0000256" key="12">
    <source>
        <dbReference type="ARBA" id="ARBA00022840"/>
    </source>
</evidence>
<keyword evidence="17" id="KW-0843">Virulence</keyword>
<evidence type="ECO:0000313" key="24">
    <source>
        <dbReference type="EMBL" id="QBM26883.1"/>
    </source>
</evidence>
<dbReference type="CDD" id="cd00075">
    <property type="entry name" value="HATPase"/>
    <property type="match status" value="1"/>
</dbReference>
<evidence type="ECO:0000256" key="18">
    <source>
        <dbReference type="ARBA" id="ARBA00023211"/>
    </source>
</evidence>
<evidence type="ECO:0000256" key="20">
    <source>
        <dbReference type="ARBA" id="ARBA00041776"/>
    </source>
</evidence>
<evidence type="ECO:0000256" key="1">
    <source>
        <dbReference type="ARBA" id="ARBA00000085"/>
    </source>
</evidence>
<keyword evidence="21" id="KW-0472">Membrane</keyword>
<dbReference type="InterPro" id="IPR036097">
    <property type="entry name" value="HisK_dim/P_sf"/>
</dbReference>
<proteinExistence type="predicted"/>
<dbReference type="Pfam" id="PF00512">
    <property type="entry name" value="HisKA"/>
    <property type="match status" value="1"/>
</dbReference>
<evidence type="ECO:0000256" key="21">
    <source>
        <dbReference type="SAM" id="Phobius"/>
    </source>
</evidence>
<evidence type="ECO:0000256" key="9">
    <source>
        <dbReference type="ARBA" id="ARBA00022741"/>
    </source>
</evidence>
<keyword evidence="15" id="KW-0902">Two-component regulatory system</keyword>
<evidence type="ECO:0000256" key="19">
    <source>
        <dbReference type="ARBA" id="ARBA00040454"/>
    </source>
</evidence>
<keyword evidence="10 24" id="KW-0418">Kinase</keyword>
<dbReference type="Gene3D" id="1.10.287.130">
    <property type="match status" value="1"/>
</dbReference>
<dbReference type="CDD" id="cd00082">
    <property type="entry name" value="HisKA"/>
    <property type="match status" value="1"/>
</dbReference>
<keyword evidence="18" id="KW-0464">Manganese</keyword>
<dbReference type="PANTHER" id="PTHR44936:SF9">
    <property type="entry name" value="SENSOR PROTEIN CREC"/>
    <property type="match status" value="1"/>
</dbReference>
<feature type="transmembrane region" description="Helical" evidence="21">
    <location>
        <begin position="176"/>
        <end position="199"/>
    </location>
</feature>
<evidence type="ECO:0000256" key="11">
    <source>
        <dbReference type="ARBA" id="ARBA00022801"/>
    </source>
</evidence>
<comment type="cofactor">
    <cofactor evidence="2">
        <name>Mn(2+)</name>
        <dbReference type="ChEBI" id="CHEBI:29035"/>
    </cofactor>
</comment>
<dbReference type="SMART" id="SM00304">
    <property type="entry name" value="HAMP"/>
    <property type="match status" value="1"/>
</dbReference>
<comment type="cofactor">
    <cofactor evidence="3">
        <name>Mg(2+)</name>
        <dbReference type="ChEBI" id="CHEBI:18420"/>
    </cofactor>
</comment>
<dbReference type="InterPro" id="IPR003661">
    <property type="entry name" value="HisK_dim/P_dom"/>
</dbReference>
<dbReference type="GO" id="GO:0004721">
    <property type="term" value="F:phosphoprotein phosphatase activity"/>
    <property type="evidence" value="ECO:0007669"/>
    <property type="project" value="UniProtKB-KW"/>
</dbReference>
<evidence type="ECO:0000259" key="22">
    <source>
        <dbReference type="PROSITE" id="PS50109"/>
    </source>
</evidence>
<dbReference type="InterPro" id="IPR036890">
    <property type="entry name" value="HATPase_C_sf"/>
</dbReference>
<name>A0A4V1AB65_HYDPS</name>
<dbReference type="KEGG" id="hpse:HPF_04255"/>
<keyword evidence="12" id="KW-0067">ATP-binding</keyword>
<dbReference type="EC" id="2.7.13.3" evidence="5"/>
<keyword evidence="21" id="KW-1133">Transmembrane helix</keyword>
<dbReference type="SMART" id="SM00387">
    <property type="entry name" value="HATPase_c"/>
    <property type="match status" value="1"/>
</dbReference>
<keyword evidence="21" id="KW-0812">Transmembrane</keyword>
<evidence type="ECO:0000256" key="17">
    <source>
        <dbReference type="ARBA" id="ARBA00023026"/>
    </source>
</evidence>
<keyword evidence="8 24" id="KW-0808">Transferase</keyword>
<dbReference type="InterPro" id="IPR004358">
    <property type="entry name" value="Sig_transdc_His_kin-like_C"/>
</dbReference>
<dbReference type="AlphaFoldDB" id="A0A4V1AB65"/>
<dbReference type="SUPFAM" id="SSF55874">
    <property type="entry name" value="ATPase domain of HSP90 chaperone/DNA topoisomerase II/histidine kinase"/>
    <property type="match status" value="1"/>
</dbReference>
<dbReference type="PRINTS" id="PR00344">
    <property type="entry name" value="BCTRLSENSOR"/>
</dbReference>
<evidence type="ECO:0000256" key="13">
    <source>
        <dbReference type="ARBA" id="ARBA00022842"/>
    </source>
</evidence>
<feature type="domain" description="HAMP" evidence="23">
    <location>
        <begin position="196"/>
        <end position="248"/>
    </location>
</feature>
<dbReference type="InterPro" id="IPR005467">
    <property type="entry name" value="His_kinase_dom"/>
</dbReference>
<evidence type="ECO:0000256" key="10">
    <source>
        <dbReference type="ARBA" id="ARBA00022777"/>
    </source>
</evidence>
<sequence length="472" mass="51856" precursor="true">MKWLRFSFPQLLLLAFLLIGALLGTSALRALFTLESLMAQSRDGATQAIELSTAAQSLSERSVAMERSARQSLVLRDAQLRQRFEEAAGQARDILVRLQDNEVSPDLVRSWRQQLADVTTLLDGEPETALDREREVARAFRELDGHSAAIAQQVQAIIGGRNAALQTRFERNRQQLAVQVGGSIALAVAMAFGFGIWLARPLRRLEKAIVGLGENRLDVPIEVPGPPDIRSVGQQLEWLRLRLTELDADKARFLRHISHELKTPLASLHEGVAVLGDGVAGSLNPDQAEVVRILQGNTQALQQQIEALLRFNAAAFEARQLRRESTDMRALVESQVEAQRLRWQSHQLDVQVEGPAVVLPVDRDKMASAIGNLLSNAIRFSPFGGQIRVALATTAGRVQIDVQDQGPGVAPDDRGRIFEPFYRGERQPADAVKGTGIGLSIVHEYILAHGGRIELLPVGPGAHFRIELPHAS</sequence>
<comment type="subcellular location">
    <subcellularLocation>
        <location evidence="4">Cell inner membrane</location>
        <topology evidence="4">Multi-pass membrane protein</topology>
    </subcellularLocation>
</comment>
<keyword evidence="16" id="KW-0346">Stress response</keyword>
<evidence type="ECO:0000256" key="4">
    <source>
        <dbReference type="ARBA" id="ARBA00004429"/>
    </source>
</evidence>
<dbReference type="GO" id="GO:0005524">
    <property type="term" value="F:ATP binding"/>
    <property type="evidence" value="ECO:0007669"/>
    <property type="project" value="UniProtKB-KW"/>
</dbReference>
<evidence type="ECO:0000256" key="6">
    <source>
        <dbReference type="ARBA" id="ARBA00022475"/>
    </source>
</evidence>
<evidence type="ECO:0000256" key="2">
    <source>
        <dbReference type="ARBA" id="ARBA00001936"/>
    </source>
</evidence>
<dbReference type="SMART" id="SM00388">
    <property type="entry name" value="HisKA"/>
    <property type="match status" value="1"/>
</dbReference>
<dbReference type="Gene3D" id="3.30.565.10">
    <property type="entry name" value="Histidine kinase-like ATPase, C-terminal domain"/>
    <property type="match status" value="1"/>
</dbReference>
<keyword evidence="9" id="KW-0547">Nucleotide-binding</keyword>
<dbReference type="PANTHER" id="PTHR44936">
    <property type="entry name" value="SENSOR PROTEIN CREC"/>
    <property type="match status" value="1"/>
</dbReference>
<organism evidence="24 25">
    <name type="scientific">Hydrogenophaga pseudoflava</name>
    <name type="common">Pseudomonas carboxydoflava</name>
    <dbReference type="NCBI Taxonomy" id="47421"/>
    <lineage>
        <taxon>Bacteria</taxon>
        <taxon>Pseudomonadati</taxon>
        <taxon>Pseudomonadota</taxon>
        <taxon>Betaproteobacteria</taxon>
        <taxon>Burkholderiales</taxon>
        <taxon>Comamonadaceae</taxon>
        <taxon>Hydrogenophaga</taxon>
    </lineage>
</organism>
<evidence type="ECO:0000256" key="5">
    <source>
        <dbReference type="ARBA" id="ARBA00012438"/>
    </source>
</evidence>
<dbReference type="InterPro" id="IPR050980">
    <property type="entry name" value="2C_sensor_his_kinase"/>
</dbReference>